<protein>
    <submittedName>
        <fullName evidence="1">Uncharacterized protein</fullName>
    </submittedName>
</protein>
<proteinExistence type="predicted"/>
<evidence type="ECO:0000313" key="2">
    <source>
        <dbReference type="Proteomes" id="UP000003964"/>
    </source>
</evidence>
<reference evidence="1 2" key="1">
    <citation type="submission" date="2010-03" db="EMBL/GenBank/DDBJ databases">
        <title>The Genome Sequence of Fusobacterium sp. 1_1_41FAA.</title>
        <authorList>
            <consortium name="The Broad Institute Genome Sequencing Platform"/>
            <person name="Ward D."/>
            <person name="Earl A."/>
            <person name="Feldgarden M."/>
            <person name="Gevers D."/>
            <person name="Young S.K."/>
            <person name="Zeng Q."/>
            <person name="Koehrsen M."/>
            <person name="Alvarado L."/>
            <person name="Berlin A."/>
            <person name="Borenstein D."/>
            <person name="Chapman S."/>
            <person name="Chen Z."/>
            <person name="Engels R."/>
            <person name="Freedman E."/>
            <person name="Gellesch M."/>
            <person name="Goldberg J."/>
            <person name="Griggs A."/>
            <person name="Gujja S."/>
            <person name="Heilman E."/>
            <person name="Heiman D."/>
            <person name="Hepburn T."/>
            <person name="Howarth C."/>
            <person name="Jen D."/>
            <person name="Larson L."/>
            <person name="Mehta T."/>
            <person name="Park D."/>
            <person name="Pearson M."/>
            <person name="Richards J."/>
            <person name="Roberts A."/>
            <person name="Saif S."/>
            <person name="Shea T."/>
            <person name="Shenoy N."/>
            <person name="Sisk P."/>
            <person name="Stolte C."/>
            <person name="Sykes S."/>
            <person name="Walk T."/>
            <person name="White J."/>
            <person name="Yandava C."/>
            <person name="Strauss J.C."/>
            <person name="Ambrose C.E."/>
            <person name="Allen-Vercoe E."/>
            <person name="Haas B."/>
            <person name="Henn M.R."/>
            <person name="Nusbaum C."/>
            <person name="Birren B."/>
        </authorList>
    </citation>
    <scope>NUCLEOTIDE SEQUENCE [LARGE SCALE GENOMIC DNA]</scope>
    <source>
        <strain evidence="1 2">1_1_41FAA</strain>
    </source>
</reference>
<dbReference type="AlphaFoldDB" id="D6LHD4"/>
<dbReference type="EMBL" id="GG770383">
    <property type="protein sequence ID" value="EFG27810.2"/>
    <property type="molecule type" value="Genomic_DNA"/>
</dbReference>
<organism evidence="1 2">
    <name type="scientific">Fusobacterium periodonticum 1_1_41FAA</name>
    <dbReference type="NCBI Taxonomy" id="469621"/>
    <lineage>
        <taxon>Bacteria</taxon>
        <taxon>Fusobacteriati</taxon>
        <taxon>Fusobacteriota</taxon>
        <taxon>Fusobacteriia</taxon>
        <taxon>Fusobacteriales</taxon>
        <taxon>Fusobacteriaceae</taxon>
        <taxon>Fusobacterium</taxon>
    </lineage>
</organism>
<accession>D6LHD4</accession>
<name>D6LHD4_9FUSO</name>
<evidence type="ECO:0000313" key="1">
    <source>
        <dbReference type="EMBL" id="EFG27810.2"/>
    </source>
</evidence>
<dbReference type="Proteomes" id="UP000003964">
    <property type="component" value="Unassembled WGS sequence"/>
</dbReference>
<gene>
    <name evidence="1" type="ORF">HMPREF0400_01140</name>
</gene>
<sequence>MQDYNIGEKMQNNFDLKEIEKLKELGDILKIKFIPDLYKVYNIETPFNKFFVHRDDLDEYTDEIQKEFDELFMTLFGVYILDKKEYFNLMETLRVRMELADDVFKKLRREVTLILKRTEKKNVSDNGEVCFQMWRSEQRQKFLSKVYNLEETGKQFKMLVEITYDKGVIEFLKKENHNLESLRNVFCLIYNEREWHYRLLEEMLLYDLRVSSDKIRYFEKVIVKNIGEKLMANFTNIEKACIINEGKEKNIFAFDNFELEIILETETDRKVKVPKKIFK</sequence>